<accession>A0A813D9K0</accession>
<dbReference type="AlphaFoldDB" id="A0A813D9K0"/>
<evidence type="ECO:0000313" key="2">
    <source>
        <dbReference type="EMBL" id="CAE8582857.1"/>
    </source>
</evidence>
<proteinExistence type="predicted"/>
<comment type="caution">
    <text evidence="2">The sequence shown here is derived from an EMBL/GenBank/DDBJ whole genome shotgun (WGS) entry which is preliminary data.</text>
</comment>
<sequence>MVVQEVVKHVPRIEVQIQERIVEHPEVHYVEKIVEVPQTMVQVVDKHVSKMVIQEVVKHVPKINVQVQERIIEHPEVHVVEKLVEVPQTVVQVVDRHVSKMVIQEVVKHVPKINVQVQERIVEHPEIHMVEKLVEVPQTVVQVVDRHVPKVHIQEVVKHVPKIQVQIQERIIEVPQVQVVERLVEVPQVHIQTVLKHVPKLHIQEVVKHVAKAVPKVVIQEVLRHVPKHVIETREIIVEVPCVQVKERIVEHPQIHVQEVTRHVPKVVEVQEIVRNVSKVDWGDADASMMSNATFDAPTLPPSTPAGSRMGSLNPTVPGPGTPASHSVRNFPIEAPSFRLPDHAVEASLIRPRQSAARSDLCEVHPDSVRVSTRDALTESNFHSTATLPTSEVSNWPAHNGPGAPQQQMQMQMQMQQMHNGCGAPQQMFQQATASGPASGWGHAPNGTGTVGAQALHGRHGPFEVSHGGMAQSGMSGGFMVPPPARPVRGSANQGYPAGMPGPHQPLSEHAQVGPGIAVTVSPDQWRRGTDDVPCHKSCSEVSTLCVCV</sequence>
<name>A0A813D9K0_POLGL</name>
<organism evidence="2 3">
    <name type="scientific">Polarella glacialis</name>
    <name type="common">Dinoflagellate</name>
    <dbReference type="NCBI Taxonomy" id="89957"/>
    <lineage>
        <taxon>Eukaryota</taxon>
        <taxon>Sar</taxon>
        <taxon>Alveolata</taxon>
        <taxon>Dinophyceae</taxon>
        <taxon>Suessiales</taxon>
        <taxon>Suessiaceae</taxon>
        <taxon>Polarella</taxon>
    </lineage>
</organism>
<protein>
    <recommendedName>
        <fullName evidence="4">Alveolin domain containing intermediate filament IMC4</fullName>
    </recommendedName>
</protein>
<evidence type="ECO:0000313" key="3">
    <source>
        <dbReference type="Proteomes" id="UP000654075"/>
    </source>
</evidence>
<evidence type="ECO:0008006" key="4">
    <source>
        <dbReference type="Google" id="ProtNLM"/>
    </source>
</evidence>
<dbReference type="Proteomes" id="UP000654075">
    <property type="component" value="Unassembled WGS sequence"/>
</dbReference>
<dbReference type="InterPro" id="IPR022086">
    <property type="entry name" value="IMCp"/>
</dbReference>
<keyword evidence="3" id="KW-1185">Reference proteome</keyword>
<evidence type="ECO:0000256" key="1">
    <source>
        <dbReference type="SAM" id="MobiDB-lite"/>
    </source>
</evidence>
<dbReference type="OrthoDB" id="448535at2759"/>
<dbReference type="Pfam" id="PF12314">
    <property type="entry name" value="IMCp"/>
    <property type="match status" value="3"/>
</dbReference>
<dbReference type="EMBL" id="CAJNNV010000512">
    <property type="protein sequence ID" value="CAE8582857.1"/>
    <property type="molecule type" value="Genomic_DNA"/>
</dbReference>
<reference evidence="2" key="1">
    <citation type="submission" date="2021-02" db="EMBL/GenBank/DDBJ databases">
        <authorList>
            <person name="Dougan E. K."/>
            <person name="Rhodes N."/>
            <person name="Thang M."/>
            <person name="Chan C."/>
        </authorList>
    </citation>
    <scope>NUCLEOTIDE SEQUENCE</scope>
</reference>
<gene>
    <name evidence="2" type="ORF">PGLA1383_LOCUS1839</name>
</gene>
<feature type="region of interest" description="Disordered" evidence="1">
    <location>
        <begin position="297"/>
        <end position="326"/>
    </location>
</feature>